<proteinExistence type="predicted"/>
<accession>A0A512D7F8</accession>
<comment type="caution">
    <text evidence="1">The sequence shown here is derived from an EMBL/GenBank/DDBJ whole genome shotgun (WGS) entry which is preliminary data.</text>
</comment>
<dbReference type="Proteomes" id="UP000321534">
    <property type="component" value="Unassembled WGS sequence"/>
</dbReference>
<reference evidence="1 2" key="1">
    <citation type="submission" date="2019-07" db="EMBL/GenBank/DDBJ databases">
        <title>Whole genome shotgun sequence of Terrabacter aerolatus NBRC 106305.</title>
        <authorList>
            <person name="Hosoyama A."/>
            <person name="Uohara A."/>
            <person name="Ohji S."/>
            <person name="Ichikawa N."/>
        </authorList>
    </citation>
    <scope>NUCLEOTIDE SEQUENCE [LARGE SCALE GENOMIC DNA]</scope>
    <source>
        <strain evidence="1 2">NBRC 106305</strain>
    </source>
</reference>
<sequence>MSQRGLSSLLSEDEFLVCYDYGMGGLWGVLIAPSQVAIRAKYPDLMIADWLPTWMDEAELATKRETPLWLDDEPPQGLLSALVADQNRDGARQDRRPVACDRITMNCDDAFRGEGDEGYPQWPPVTGSA</sequence>
<organism evidence="1 2">
    <name type="scientific">Terrabacter aerolatus</name>
    <dbReference type="NCBI Taxonomy" id="422442"/>
    <lineage>
        <taxon>Bacteria</taxon>
        <taxon>Bacillati</taxon>
        <taxon>Actinomycetota</taxon>
        <taxon>Actinomycetes</taxon>
        <taxon>Micrococcales</taxon>
        <taxon>Intrasporangiaceae</taxon>
        <taxon>Terrabacter</taxon>
    </lineage>
</organism>
<protein>
    <submittedName>
        <fullName evidence="1">Uncharacterized protein</fullName>
    </submittedName>
</protein>
<evidence type="ECO:0000313" key="2">
    <source>
        <dbReference type="Proteomes" id="UP000321534"/>
    </source>
</evidence>
<evidence type="ECO:0000313" key="1">
    <source>
        <dbReference type="EMBL" id="GEO32180.1"/>
    </source>
</evidence>
<dbReference type="RefSeq" id="WP_147068540.1">
    <property type="nucleotide sequence ID" value="NZ_BAAARO010000010.1"/>
</dbReference>
<dbReference type="AlphaFoldDB" id="A0A512D7F8"/>
<dbReference type="OrthoDB" id="1365577at2"/>
<dbReference type="EMBL" id="BJYX01000040">
    <property type="protein sequence ID" value="GEO32180.1"/>
    <property type="molecule type" value="Genomic_DNA"/>
</dbReference>
<keyword evidence="2" id="KW-1185">Reference proteome</keyword>
<gene>
    <name evidence="1" type="ORF">TAE01_39900</name>
</gene>
<name>A0A512D7F8_9MICO</name>